<name>A0A381ZEQ3_9ZZZZ</name>
<dbReference type="InterPro" id="IPR017926">
    <property type="entry name" value="GATASE"/>
</dbReference>
<gene>
    <name evidence="2" type="ORF">METZ01_LOCUS140652</name>
</gene>
<dbReference type="PANTHER" id="PTHR42695:SF5">
    <property type="entry name" value="GLUTAMINE AMIDOTRANSFERASE YLR126C-RELATED"/>
    <property type="match status" value="1"/>
</dbReference>
<dbReference type="GO" id="GO:0005829">
    <property type="term" value="C:cytosol"/>
    <property type="evidence" value="ECO:0007669"/>
    <property type="project" value="TreeGrafter"/>
</dbReference>
<dbReference type="Pfam" id="PF00117">
    <property type="entry name" value="GATase"/>
    <property type="match status" value="1"/>
</dbReference>
<dbReference type="EMBL" id="UINC01021053">
    <property type="protein sequence ID" value="SVA87798.1"/>
    <property type="molecule type" value="Genomic_DNA"/>
</dbReference>
<proteinExistence type="predicted"/>
<dbReference type="PROSITE" id="PS51273">
    <property type="entry name" value="GATASE_TYPE_1"/>
    <property type="match status" value="1"/>
</dbReference>
<protein>
    <recommendedName>
        <fullName evidence="1">Glutamine amidotransferase domain-containing protein</fullName>
    </recommendedName>
</protein>
<feature type="domain" description="Glutamine amidotransferase" evidence="1">
    <location>
        <begin position="89"/>
        <end position="196"/>
    </location>
</feature>
<evidence type="ECO:0000313" key="2">
    <source>
        <dbReference type="EMBL" id="SVA87798.1"/>
    </source>
</evidence>
<organism evidence="2">
    <name type="scientific">marine metagenome</name>
    <dbReference type="NCBI Taxonomy" id="408172"/>
    <lineage>
        <taxon>unclassified sequences</taxon>
        <taxon>metagenomes</taxon>
        <taxon>ecological metagenomes</taxon>
    </lineage>
</organism>
<dbReference type="SUPFAM" id="SSF52317">
    <property type="entry name" value="Class I glutamine amidotransferase-like"/>
    <property type="match status" value="1"/>
</dbReference>
<dbReference type="Gene3D" id="3.40.50.880">
    <property type="match status" value="1"/>
</dbReference>
<dbReference type="AlphaFoldDB" id="A0A381ZEQ3"/>
<dbReference type="PANTHER" id="PTHR42695">
    <property type="entry name" value="GLUTAMINE AMIDOTRANSFERASE YLR126C-RELATED"/>
    <property type="match status" value="1"/>
</dbReference>
<accession>A0A381ZEQ3</accession>
<dbReference type="InterPro" id="IPR044992">
    <property type="entry name" value="ChyE-like"/>
</dbReference>
<reference evidence="2" key="1">
    <citation type="submission" date="2018-05" db="EMBL/GenBank/DDBJ databases">
        <authorList>
            <person name="Lanie J.A."/>
            <person name="Ng W.-L."/>
            <person name="Kazmierczak K.M."/>
            <person name="Andrzejewski T.M."/>
            <person name="Davidsen T.M."/>
            <person name="Wayne K.J."/>
            <person name="Tettelin H."/>
            <person name="Glass J.I."/>
            <person name="Rusch D."/>
            <person name="Podicherti R."/>
            <person name="Tsui H.-C.T."/>
            <person name="Winkler M.E."/>
        </authorList>
    </citation>
    <scope>NUCLEOTIDE SEQUENCE</scope>
</reference>
<sequence>MSSKERKAMKLGILLTDHVMDKLRVKHGDMADFYEYIFDKVDSSISLKIFEVVDGVYPKNIDECQGYLITGSRFSVYDEVDWIKRLKIFVLELYQLKKPLIGVCFGHQLIAQVLGGEAKEAESGWTVGNQTYNFAENLPWIKKDISSVKLLHSHKDQVTKLPPSAKLIASTEKVPIAMFYIENHIFSHQGHPEFTPDYVLDVATMRRKVLGGEVYRAAADNLKKQTPDNETVARWWVNFFRSNTQQGE</sequence>
<dbReference type="InterPro" id="IPR029062">
    <property type="entry name" value="Class_I_gatase-like"/>
</dbReference>
<evidence type="ECO:0000259" key="1">
    <source>
        <dbReference type="Pfam" id="PF00117"/>
    </source>
</evidence>
<dbReference type="CDD" id="cd01741">
    <property type="entry name" value="GATase1_1"/>
    <property type="match status" value="1"/>
</dbReference>